<reference evidence="1" key="1">
    <citation type="submission" date="2015-04" db="EMBL/GenBank/DDBJ databases">
        <title>Complete genome sequence of Microbacterium chocolatum SIT 101, a bacterium enantioselectively hydrolyzing mesomeric diesters.</title>
        <authorList>
            <person name="Li X."/>
            <person name="Xu Y."/>
        </authorList>
    </citation>
    <scope>NUCLEOTIDE SEQUENCE [LARGE SCALE GENOMIC DNA]</scope>
    <source>
        <strain evidence="1">SIT 101</strain>
    </source>
</reference>
<keyword evidence="2" id="KW-1185">Reference proteome</keyword>
<sequence>MGFNITSSFSNSITYSGNIASGKLGYLQTREVYDRYTVTQQYIKLGSVIDTKYVYPRKYLWTENRIGY</sequence>
<evidence type="ECO:0000313" key="1">
    <source>
        <dbReference type="EMBL" id="KOS10757.1"/>
    </source>
</evidence>
<comment type="caution">
    <text evidence="1">The sequence shown here is derived from an EMBL/GenBank/DDBJ whole genome shotgun (WGS) entry which is preliminary data.</text>
</comment>
<proteinExistence type="predicted"/>
<gene>
    <name evidence="1" type="ORF">XI38_07995</name>
</gene>
<dbReference type="Proteomes" id="UP000037737">
    <property type="component" value="Unassembled WGS sequence"/>
</dbReference>
<protein>
    <submittedName>
        <fullName evidence="1">Uncharacterized protein</fullName>
    </submittedName>
</protein>
<dbReference type="PATRIC" id="fig|84292.3.peg.1634"/>
<dbReference type="KEGG" id="mcw:A8L33_14155"/>
<dbReference type="EMBL" id="LAVO01000007">
    <property type="protein sequence ID" value="KOS10757.1"/>
    <property type="molecule type" value="Genomic_DNA"/>
</dbReference>
<organism evidence="1 2">
    <name type="scientific">Microbacterium aurantiacum</name>
    <dbReference type="NCBI Taxonomy" id="162393"/>
    <lineage>
        <taxon>Bacteria</taxon>
        <taxon>Bacillati</taxon>
        <taxon>Actinomycetota</taxon>
        <taxon>Actinomycetes</taxon>
        <taxon>Micrococcales</taxon>
        <taxon>Microbacteriaceae</taxon>
        <taxon>Microbacterium</taxon>
    </lineage>
</organism>
<dbReference type="AlphaFoldDB" id="A0A0M8MIG0"/>
<evidence type="ECO:0000313" key="2">
    <source>
        <dbReference type="Proteomes" id="UP000037737"/>
    </source>
</evidence>
<accession>A0A0M8MIG0</accession>
<name>A0A0M8MIG0_9MICO</name>